<dbReference type="SUPFAM" id="SSF88659">
    <property type="entry name" value="Sigma3 and sigma4 domains of RNA polymerase sigma factors"/>
    <property type="match status" value="1"/>
</dbReference>
<dbReference type="Pfam" id="PF08281">
    <property type="entry name" value="Sigma70_r4_2"/>
    <property type="match status" value="1"/>
</dbReference>
<dbReference type="GO" id="GO:0016987">
    <property type="term" value="F:sigma factor activity"/>
    <property type="evidence" value="ECO:0007669"/>
    <property type="project" value="UniProtKB-KW"/>
</dbReference>
<dbReference type="InterPro" id="IPR039425">
    <property type="entry name" value="RNA_pol_sigma-70-like"/>
</dbReference>
<keyword evidence="2" id="KW-0805">Transcription regulation</keyword>
<evidence type="ECO:0000256" key="1">
    <source>
        <dbReference type="ARBA" id="ARBA00010641"/>
    </source>
</evidence>
<dbReference type="InterPro" id="IPR013324">
    <property type="entry name" value="RNA_pol_sigma_r3/r4-like"/>
</dbReference>
<dbReference type="InterPro" id="IPR014284">
    <property type="entry name" value="RNA_pol_sigma-70_dom"/>
</dbReference>
<dbReference type="GO" id="GO:0006352">
    <property type="term" value="P:DNA-templated transcription initiation"/>
    <property type="evidence" value="ECO:0007669"/>
    <property type="project" value="InterPro"/>
</dbReference>
<evidence type="ECO:0000313" key="6">
    <source>
        <dbReference type="Proteomes" id="UP000285258"/>
    </source>
</evidence>
<dbReference type="CDD" id="cd06171">
    <property type="entry name" value="Sigma70_r4"/>
    <property type="match status" value="1"/>
</dbReference>
<evidence type="ECO:0000256" key="4">
    <source>
        <dbReference type="ARBA" id="ARBA00023163"/>
    </source>
</evidence>
<dbReference type="Pfam" id="PF04542">
    <property type="entry name" value="Sigma70_r2"/>
    <property type="match status" value="1"/>
</dbReference>
<keyword evidence="3" id="KW-0731">Sigma factor</keyword>
<accession>A0A1Y4G8D7</accession>
<dbReference type="EMBL" id="QIBW01000016">
    <property type="protein sequence ID" value="ROT88552.1"/>
    <property type="molecule type" value="Genomic_DNA"/>
</dbReference>
<sequence>MGTRRASEVEAERLVEAYADLILRLSYTYLKSTHDAEDVCQTVLLKLMGARTRFEGPEHEKAWVVRTTANACKDALRSGFRRHTVGLEAAPDAAVPDEPDSGVVDAVMALPAKYREAIYLHYYEGYSIREISELTGRSESAVSAHLSRGRGKLRTMLEGAYCGQGV</sequence>
<dbReference type="InterPro" id="IPR007627">
    <property type="entry name" value="RNA_pol_sigma70_r2"/>
</dbReference>
<dbReference type="RefSeq" id="WP_087189813.1">
    <property type="nucleotide sequence ID" value="NZ_CP168029.1"/>
</dbReference>
<name>A0A1Y4G8D7_9ACTN</name>
<dbReference type="NCBIfam" id="TIGR02937">
    <property type="entry name" value="sigma70-ECF"/>
    <property type="match status" value="1"/>
</dbReference>
<dbReference type="GO" id="GO:0003677">
    <property type="term" value="F:DNA binding"/>
    <property type="evidence" value="ECO:0007669"/>
    <property type="project" value="InterPro"/>
</dbReference>
<comment type="caution">
    <text evidence="5">The sequence shown here is derived from an EMBL/GenBank/DDBJ whole genome shotgun (WGS) entry which is preliminary data.</text>
</comment>
<organism evidence="5 6">
    <name type="scientific">Gordonibacter urolithinfaciens</name>
    <dbReference type="NCBI Taxonomy" id="1335613"/>
    <lineage>
        <taxon>Bacteria</taxon>
        <taxon>Bacillati</taxon>
        <taxon>Actinomycetota</taxon>
        <taxon>Coriobacteriia</taxon>
        <taxon>Eggerthellales</taxon>
        <taxon>Eggerthellaceae</taxon>
        <taxon>Gordonibacter</taxon>
    </lineage>
</organism>
<comment type="similarity">
    <text evidence="1">Belongs to the sigma-70 factor family. ECF subfamily.</text>
</comment>
<proteinExistence type="inferred from homology"/>
<dbReference type="SUPFAM" id="SSF88946">
    <property type="entry name" value="Sigma2 domain of RNA polymerase sigma factors"/>
    <property type="match status" value="1"/>
</dbReference>
<dbReference type="Gene3D" id="1.10.10.10">
    <property type="entry name" value="Winged helix-like DNA-binding domain superfamily/Winged helix DNA-binding domain"/>
    <property type="match status" value="1"/>
</dbReference>
<dbReference type="InterPro" id="IPR013249">
    <property type="entry name" value="RNA_pol_sigma70_r4_t2"/>
</dbReference>
<dbReference type="PANTHER" id="PTHR43133:SF60">
    <property type="entry name" value="RNA POLYMERASE SIGMA FACTOR SIGV"/>
    <property type="match status" value="1"/>
</dbReference>
<dbReference type="InterPro" id="IPR013325">
    <property type="entry name" value="RNA_pol_sigma_r2"/>
</dbReference>
<protein>
    <submittedName>
        <fullName evidence="5">RNA polymerase subunit sigma-24</fullName>
    </submittedName>
</protein>
<keyword evidence="4" id="KW-0804">Transcription</keyword>
<evidence type="ECO:0000256" key="2">
    <source>
        <dbReference type="ARBA" id="ARBA00023015"/>
    </source>
</evidence>
<dbReference type="InterPro" id="IPR036388">
    <property type="entry name" value="WH-like_DNA-bd_sf"/>
</dbReference>
<dbReference type="Gene3D" id="1.10.1740.10">
    <property type="match status" value="1"/>
</dbReference>
<dbReference type="AlphaFoldDB" id="A0A1Y4G8D7"/>
<evidence type="ECO:0000256" key="3">
    <source>
        <dbReference type="ARBA" id="ARBA00023082"/>
    </source>
</evidence>
<dbReference type="Proteomes" id="UP000285258">
    <property type="component" value="Unassembled WGS sequence"/>
</dbReference>
<gene>
    <name evidence="5" type="ORF">DMP12_11810</name>
</gene>
<dbReference type="PANTHER" id="PTHR43133">
    <property type="entry name" value="RNA POLYMERASE ECF-TYPE SIGMA FACTO"/>
    <property type="match status" value="1"/>
</dbReference>
<reference evidence="6" key="1">
    <citation type="submission" date="2018-05" db="EMBL/GenBank/DDBJ databases">
        <title>Genome Sequencing of selected type strains of the family Eggerthellaceae.</title>
        <authorList>
            <person name="Danylec N."/>
            <person name="Stoll D.A."/>
            <person name="Doetsch A."/>
            <person name="Huch M."/>
        </authorList>
    </citation>
    <scope>NUCLEOTIDE SEQUENCE [LARGE SCALE GENOMIC DNA]</scope>
    <source>
        <strain evidence="6">DSM 27213</strain>
    </source>
</reference>
<evidence type="ECO:0000313" key="5">
    <source>
        <dbReference type="EMBL" id="ROT88552.1"/>
    </source>
</evidence>